<dbReference type="EMBL" id="KN880569">
    <property type="protein sequence ID" value="KIY66003.1"/>
    <property type="molecule type" value="Genomic_DNA"/>
</dbReference>
<feature type="domain" description="RRM" evidence="5">
    <location>
        <begin position="239"/>
        <end position="313"/>
    </location>
</feature>
<feature type="region of interest" description="Disordered" evidence="4">
    <location>
        <begin position="681"/>
        <end position="782"/>
    </location>
</feature>
<dbReference type="PANTHER" id="PTHR24012">
    <property type="entry name" value="RNA BINDING PROTEIN"/>
    <property type="match status" value="1"/>
</dbReference>
<dbReference type="InterPro" id="IPR035979">
    <property type="entry name" value="RBD_domain_sf"/>
</dbReference>
<gene>
    <name evidence="6" type="ORF">CYLTODRAFT_45160</name>
</gene>
<evidence type="ECO:0000256" key="3">
    <source>
        <dbReference type="PROSITE-ProRule" id="PRU00176"/>
    </source>
</evidence>
<feature type="compositionally biased region" description="Polar residues" evidence="4">
    <location>
        <begin position="681"/>
        <end position="691"/>
    </location>
</feature>
<feature type="compositionally biased region" description="Polar residues" evidence="4">
    <location>
        <begin position="747"/>
        <end position="760"/>
    </location>
</feature>
<feature type="region of interest" description="Disordered" evidence="4">
    <location>
        <begin position="98"/>
        <end position="160"/>
    </location>
</feature>
<feature type="region of interest" description="Disordered" evidence="4">
    <location>
        <begin position="1"/>
        <end position="77"/>
    </location>
</feature>
<feature type="compositionally biased region" description="Basic and acidic residues" evidence="4">
    <location>
        <begin position="629"/>
        <end position="639"/>
    </location>
</feature>
<name>A0A0D7B619_9AGAR</name>
<feature type="compositionally biased region" description="Polar residues" evidence="4">
    <location>
        <begin position="825"/>
        <end position="869"/>
    </location>
</feature>
<keyword evidence="1" id="KW-0677">Repeat</keyword>
<protein>
    <recommendedName>
        <fullName evidence="5">RRM domain-containing protein</fullName>
    </recommendedName>
</protein>
<dbReference type="SUPFAM" id="SSF54928">
    <property type="entry name" value="RNA-binding domain, RBD"/>
    <property type="match status" value="2"/>
</dbReference>
<evidence type="ECO:0000313" key="6">
    <source>
        <dbReference type="EMBL" id="KIY66003.1"/>
    </source>
</evidence>
<dbReference type="OrthoDB" id="271725at2759"/>
<dbReference type="AlphaFoldDB" id="A0A0D7B619"/>
<dbReference type="InterPro" id="IPR000504">
    <property type="entry name" value="RRM_dom"/>
</dbReference>
<keyword evidence="7" id="KW-1185">Reference proteome</keyword>
<evidence type="ECO:0000259" key="5">
    <source>
        <dbReference type="PROSITE" id="PS50102"/>
    </source>
</evidence>
<dbReference type="Gene3D" id="3.30.70.330">
    <property type="match status" value="2"/>
</dbReference>
<feature type="region of interest" description="Disordered" evidence="4">
    <location>
        <begin position="624"/>
        <end position="653"/>
    </location>
</feature>
<keyword evidence="2 3" id="KW-0694">RNA-binding</keyword>
<feature type="compositionally biased region" description="Polar residues" evidence="4">
    <location>
        <begin position="28"/>
        <end position="38"/>
    </location>
</feature>
<dbReference type="GO" id="GO:0003723">
    <property type="term" value="F:RNA binding"/>
    <property type="evidence" value="ECO:0007669"/>
    <property type="project" value="UniProtKB-UniRule"/>
</dbReference>
<sequence>MASTLSSPHSSLATPTPLRAPPSPPESVASQTTGSLNPNAGHFVPSSPGPADLSDADAPVPSSPSVHSSPASSVASVSFTLAPSSNSIASFASLASTPSLSHLTPSTTQSSVSTSYHSPLTSPAQPANVPAKRTDTVVDDTDDQSAQSNPHSIRIASPYNTAAQSDIDAIEQTRPLTLTANPTSVALPSSPHAPPPSKKPGYVPLPEIEIHKAAPASFMAHSATSSDDIANMDSSQKTPNVYINGLPPNFPEDQLFELAVPFGEVKSVRSFTRHVGEKESGYGFVLFGSVDAAERCIQSLRRFRNLHPTFSKQIHKIPGTTFAQAAADAAAQQAQTDDDSFKARMERLHDPTSTNLYLEGLPLTIDESALSALVAPHRIKSSRFFQTRLSNPPRIIAFVRLDTRAGAEEVIERLHGRMVRGWNDAGSRISVRFADTSEQRELRQRAERTAKDGAEQSPSRLTIAQAALLNLHGREQYRSPPPPVSAAHPVIGTGRAGFERTLGKGPYHDLSTNAADLAYRSNDIIIPPVYDGAQARQHESAYVGNQEMNPAVMTLLNALRASNGGQYGGNVASKGDHGYSQAQLDLLNLDGRGALPNRQVPVIGGSTNARNGFTPTEEFILQAHPGQDAQRRRSTRMDLPHGQSDFGVGMRGVRTPGGTLAYTSPKMSSPLPAWQEEFQSTLASAQPQGRRQTYGRGTASQHASPDVGSDMYSTRAAMSGGPHVRSTTLPHHSTATTDQSHNRHYQHNSMSMPKTRNASSEAIRGVQRAHPKSNGSIGGGIDEHGYYGDRKYVHEVTGKKDDRRSFDSYPNTTFPQPERDVYDVEQSSPSLVSPALTYSSRGSGATLSPTTPFMGSFSTHSQTLTADTA</sequence>
<feature type="compositionally biased region" description="Polar residues" evidence="4">
    <location>
        <begin position="725"/>
        <end position="739"/>
    </location>
</feature>
<evidence type="ECO:0000256" key="4">
    <source>
        <dbReference type="SAM" id="MobiDB-lite"/>
    </source>
</evidence>
<dbReference type="InterPro" id="IPR012677">
    <property type="entry name" value="Nucleotide-bd_a/b_plait_sf"/>
</dbReference>
<evidence type="ECO:0000256" key="1">
    <source>
        <dbReference type="ARBA" id="ARBA00022737"/>
    </source>
</evidence>
<dbReference type="Pfam" id="PF00076">
    <property type="entry name" value="RRM_1"/>
    <property type="match status" value="1"/>
</dbReference>
<reference evidence="6 7" key="1">
    <citation type="journal article" date="2015" name="Fungal Genet. Biol.">
        <title>Evolution of novel wood decay mechanisms in Agaricales revealed by the genome sequences of Fistulina hepatica and Cylindrobasidium torrendii.</title>
        <authorList>
            <person name="Floudas D."/>
            <person name="Held B.W."/>
            <person name="Riley R."/>
            <person name="Nagy L.G."/>
            <person name="Koehler G."/>
            <person name="Ransdell A.S."/>
            <person name="Younus H."/>
            <person name="Chow J."/>
            <person name="Chiniquy J."/>
            <person name="Lipzen A."/>
            <person name="Tritt A."/>
            <person name="Sun H."/>
            <person name="Haridas S."/>
            <person name="LaButti K."/>
            <person name="Ohm R.A."/>
            <person name="Kues U."/>
            <person name="Blanchette R.A."/>
            <person name="Grigoriev I.V."/>
            <person name="Minto R.E."/>
            <person name="Hibbett D.S."/>
        </authorList>
    </citation>
    <scope>NUCLEOTIDE SEQUENCE [LARGE SCALE GENOMIC DNA]</scope>
    <source>
        <strain evidence="6 7">FP15055 ss-10</strain>
    </source>
</reference>
<feature type="compositionally biased region" description="Low complexity" evidence="4">
    <location>
        <begin position="98"/>
        <end position="118"/>
    </location>
</feature>
<feature type="region of interest" description="Disordered" evidence="4">
    <location>
        <begin position="798"/>
        <end position="869"/>
    </location>
</feature>
<dbReference type="STRING" id="1314674.A0A0D7B619"/>
<proteinExistence type="predicted"/>
<accession>A0A0D7B619</accession>
<dbReference type="PROSITE" id="PS50102">
    <property type="entry name" value="RRM"/>
    <property type="match status" value="2"/>
</dbReference>
<feature type="domain" description="RRM" evidence="5">
    <location>
        <begin position="354"/>
        <end position="436"/>
    </location>
</feature>
<organism evidence="6 7">
    <name type="scientific">Cylindrobasidium torrendii FP15055 ss-10</name>
    <dbReference type="NCBI Taxonomy" id="1314674"/>
    <lineage>
        <taxon>Eukaryota</taxon>
        <taxon>Fungi</taxon>
        <taxon>Dikarya</taxon>
        <taxon>Basidiomycota</taxon>
        <taxon>Agaricomycotina</taxon>
        <taxon>Agaricomycetes</taxon>
        <taxon>Agaricomycetidae</taxon>
        <taxon>Agaricales</taxon>
        <taxon>Marasmiineae</taxon>
        <taxon>Physalacriaceae</taxon>
        <taxon>Cylindrobasidium</taxon>
    </lineage>
</organism>
<feature type="compositionally biased region" description="Polar residues" evidence="4">
    <location>
        <begin position="1"/>
        <end position="10"/>
    </location>
</feature>
<evidence type="ECO:0000256" key="2">
    <source>
        <dbReference type="ARBA" id="ARBA00022884"/>
    </source>
</evidence>
<dbReference type="SMART" id="SM00360">
    <property type="entry name" value="RRM"/>
    <property type="match status" value="2"/>
</dbReference>
<feature type="compositionally biased region" description="Low complexity" evidence="4">
    <location>
        <begin position="50"/>
        <end position="77"/>
    </location>
</feature>
<evidence type="ECO:0000313" key="7">
    <source>
        <dbReference type="Proteomes" id="UP000054007"/>
    </source>
</evidence>
<dbReference type="Proteomes" id="UP000054007">
    <property type="component" value="Unassembled WGS sequence"/>
</dbReference>